<dbReference type="InterPro" id="IPR006665">
    <property type="entry name" value="OmpA-like"/>
</dbReference>
<dbReference type="InterPro" id="IPR036737">
    <property type="entry name" value="OmpA-like_sf"/>
</dbReference>
<dbReference type="PRINTS" id="PR01021">
    <property type="entry name" value="OMPADOMAIN"/>
</dbReference>
<evidence type="ECO:0000256" key="2">
    <source>
        <dbReference type="ARBA" id="ARBA00023136"/>
    </source>
</evidence>
<keyword evidence="8" id="KW-1185">Reference proteome</keyword>
<evidence type="ECO:0000259" key="6">
    <source>
        <dbReference type="PROSITE" id="PS51123"/>
    </source>
</evidence>
<dbReference type="PRINTS" id="PR01023">
    <property type="entry name" value="NAFLGMOTY"/>
</dbReference>
<dbReference type="PROSITE" id="PS51257">
    <property type="entry name" value="PROKAR_LIPOPROTEIN"/>
    <property type="match status" value="1"/>
</dbReference>
<dbReference type="EMBL" id="PDEP01000009">
    <property type="protein sequence ID" value="PEN06182.1"/>
    <property type="molecule type" value="Genomic_DNA"/>
</dbReference>
<evidence type="ECO:0000256" key="3">
    <source>
        <dbReference type="ARBA" id="ARBA00023237"/>
    </source>
</evidence>
<organism evidence="7 8">
    <name type="scientific">Longimonas halophila</name>
    <dbReference type="NCBI Taxonomy" id="1469170"/>
    <lineage>
        <taxon>Bacteria</taxon>
        <taxon>Pseudomonadati</taxon>
        <taxon>Rhodothermota</taxon>
        <taxon>Rhodothermia</taxon>
        <taxon>Rhodothermales</taxon>
        <taxon>Salisaetaceae</taxon>
        <taxon>Longimonas</taxon>
    </lineage>
</organism>
<evidence type="ECO:0000313" key="7">
    <source>
        <dbReference type="EMBL" id="PEN06182.1"/>
    </source>
</evidence>
<evidence type="ECO:0000256" key="5">
    <source>
        <dbReference type="SAM" id="MobiDB-lite"/>
    </source>
</evidence>
<protein>
    <submittedName>
        <fullName evidence="7">Cell envelope biogenesis protein OmpA</fullName>
    </submittedName>
</protein>
<dbReference type="RefSeq" id="WP_098062528.1">
    <property type="nucleotide sequence ID" value="NZ_PDEP01000009.1"/>
</dbReference>
<dbReference type="PROSITE" id="PS51123">
    <property type="entry name" value="OMPA_2"/>
    <property type="match status" value="1"/>
</dbReference>
<dbReference type="PROSITE" id="PS01068">
    <property type="entry name" value="OMPA_1"/>
    <property type="match status" value="1"/>
</dbReference>
<proteinExistence type="predicted"/>
<dbReference type="CDD" id="cd07185">
    <property type="entry name" value="OmpA_C-like"/>
    <property type="match status" value="1"/>
</dbReference>
<dbReference type="PANTHER" id="PTHR30329">
    <property type="entry name" value="STATOR ELEMENT OF FLAGELLAR MOTOR COMPLEX"/>
    <property type="match status" value="1"/>
</dbReference>
<sequence>MRRITRVSSIALVALLLLAGPLVWTGCESLSNTEQGALIGSGAGGAAGAAIGRAAGGTAEGAILGAVIGGAAGAIIGQRMDRQAEELDEELEDAEVERVGEGIKVTFDSGILFDFDSSELRPAARRNLNDLAASVRDFEKTELMVVGHTDAQGSASYNQDLSERRADAAYQYLGRQGVQPSRITALGRGEDEPVASNETESGRQQNRRVEIAIYASEEYRQQVQRNQQ</sequence>
<evidence type="ECO:0000256" key="4">
    <source>
        <dbReference type="PROSITE-ProRule" id="PRU00473"/>
    </source>
</evidence>
<dbReference type="InterPro" id="IPR006690">
    <property type="entry name" value="OMPA-like_CS"/>
</dbReference>
<evidence type="ECO:0000313" key="8">
    <source>
        <dbReference type="Proteomes" id="UP000221024"/>
    </source>
</evidence>
<feature type="domain" description="OmpA-like" evidence="6">
    <location>
        <begin position="99"/>
        <end position="217"/>
    </location>
</feature>
<dbReference type="Gene3D" id="3.30.1330.60">
    <property type="entry name" value="OmpA-like domain"/>
    <property type="match status" value="1"/>
</dbReference>
<reference evidence="7 8" key="1">
    <citation type="submission" date="2017-10" db="EMBL/GenBank/DDBJ databases">
        <title>Draft genome of Longimonas halophila.</title>
        <authorList>
            <person name="Goh K.M."/>
            <person name="Shamsir M.S."/>
            <person name="Lim S.W."/>
        </authorList>
    </citation>
    <scope>NUCLEOTIDE SEQUENCE [LARGE SCALE GENOMIC DNA]</scope>
    <source>
        <strain evidence="7 8">KCTC 42399</strain>
    </source>
</reference>
<comment type="caution">
    <text evidence="7">The sequence shown here is derived from an EMBL/GenBank/DDBJ whole genome shotgun (WGS) entry which is preliminary data.</text>
</comment>
<keyword evidence="3" id="KW-0998">Cell outer membrane</keyword>
<dbReference type="SUPFAM" id="SSF103088">
    <property type="entry name" value="OmpA-like"/>
    <property type="match status" value="1"/>
</dbReference>
<dbReference type="PANTHER" id="PTHR30329:SF21">
    <property type="entry name" value="LIPOPROTEIN YIAD-RELATED"/>
    <property type="match status" value="1"/>
</dbReference>
<dbReference type="InterPro" id="IPR050330">
    <property type="entry name" value="Bact_OuterMem_StrucFunc"/>
</dbReference>
<name>A0A2H3P5R1_9BACT</name>
<dbReference type="Proteomes" id="UP000221024">
    <property type="component" value="Unassembled WGS sequence"/>
</dbReference>
<evidence type="ECO:0000256" key="1">
    <source>
        <dbReference type="ARBA" id="ARBA00004442"/>
    </source>
</evidence>
<keyword evidence="2 4" id="KW-0472">Membrane</keyword>
<dbReference type="InterPro" id="IPR006664">
    <property type="entry name" value="OMP_bac"/>
</dbReference>
<dbReference type="GO" id="GO:0009279">
    <property type="term" value="C:cell outer membrane"/>
    <property type="evidence" value="ECO:0007669"/>
    <property type="project" value="UniProtKB-SubCell"/>
</dbReference>
<dbReference type="Pfam" id="PF13488">
    <property type="entry name" value="Gly-zipper_Omp"/>
    <property type="match status" value="1"/>
</dbReference>
<dbReference type="InterPro" id="IPR039567">
    <property type="entry name" value="Gly-zipper"/>
</dbReference>
<feature type="region of interest" description="Disordered" evidence="5">
    <location>
        <begin position="184"/>
        <end position="208"/>
    </location>
</feature>
<dbReference type="AlphaFoldDB" id="A0A2H3P5R1"/>
<accession>A0A2H3P5R1</accession>
<dbReference type="Pfam" id="PF00691">
    <property type="entry name" value="OmpA"/>
    <property type="match status" value="1"/>
</dbReference>
<dbReference type="OrthoDB" id="9782229at2"/>
<comment type="subcellular location">
    <subcellularLocation>
        <location evidence="1">Cell outer membrane</location>
    </subcellularLocation>
</comment>
<gene>
    <name evidence="7" type="ORF">CRI93_10165</name>
</gene>